<keyword evidence="4 7" id="KW-0863">Zinc-finger</keyword>
<name>A0A1B6HTW4_9HEMI</name>
<dbReference type="Gene3D" id="3.30.160.60">
    <property type="entry name" value="Classic Zinc Finger"/>
    <property type="match status" value="2"/>
</dbReference>
<dbReference type="SMART" id="SM00355">
    <property type="entry name" value="ZnF_C2H2"/>
    <property type="match status" value="7"/>
</dbReference>
<comment type="subcellular location">
    <subcellularLocation>
        <location evidence="1">Nucleus</location>
    </subcellularLocation>
</comment>
<dbReference type="InterPro" id="IPR050888">
    <property type="entry name" value="ZnF_C2H2-type_TF"/>
</dbReference>
<keyword evidence="5" id="KW-0862">Zinc</keyword>
<dbReference type="PANTHER" id="PTHR24406">
    <property type="entry name" value="TRANSCRIPTIONAL REPRESSOR CTCFL-RELATED"/>
    <property type="match status" value="1"/>
</dbReference>
<proteinExistence type="predicted"/>
<evidence type="ECO:0000256" key="3">
    <source>
        <dbReference type="ARBA" id="ARBA00022737"/>
    </source>
</evidence>
<organism evidence="9">
    <name type="scientific">Homalodisca liturata</name>
    <dbReference type="NCBI Taxonomy" id="320908"/>
    <lineage>
        <taxon>Eukaryota</taxon>
        <taxon>Metazoa</taxon>
        <taxon>Ecdysozoa</taxon>
        <taxon>Arthropoda</taxon>
        <taxon>Hexapoda</taxon>
        <taxon>Insecta</taxon>
        <taxon>Pterygota</taxon>
        <taxon>Neoptera</taxon>
        <taxon>Paraneoptera</taxon>
        <taxon>Hemiptera</taxon>
        <taxon>Auchenorrhyncha</taxon>
        <taxon>Membracoidea</taxon>
        <taxon>Cicadellidae</taxon>
        <taxon>Cicadellinae</taxon>
        <taxon>Proconiini</taxon>
        <taxon>Homalodisca</taxon>
    </lineage>
</organism>
<evidence type="ECO:0000256" key="6">
    <source>
        <dbReference type="ARBA" id="ARBA00023242"/>
    </source>
</evidence>
<keyword evidence="6" id="KW-0539">Nucleus</keyword>
<keyword evidence="2" id="KW-0479">Metal-binding</keyword>
<dbReference type="InterPro" id="IPR013087">
    <property type="entry name" value="Znf_C2H2_type"/>
</dbReference>
<feature type="domain" description="C2H2-type" evidence="8">
    <location>
        <begin position="585"/>
        <end position="612"/>
    </location>
</feature>
<evidence type="ECO:0000259" key="8">
    <source>
        <dbReference type="PROSITE" id="PS50157"/>
    </source>
</evidence>
<gene>
    <name evidence="9" type="ORF">g.33941</name>
</gene>
<evidence type="ECO:0000256" key="4">
    <source>
        <dbReference type="ARBA" id="ARBA00022771"/>
    </source>
</evidence>
<dbReference type="GO" id="GO:0008270">
    <property type="term" value="F:zinc ion binding"/>
    <property type="evidence" value="ECO:0007669"/>
    <property type="project" value="UniProtKB-KW"/>
</dbReference>
<dbReference type="EMBL" id="GECU01029607">
    <property type="protein sequence ID" value="JAS78099.1"/>
    <property type="molecule type" value="Transcribed_RNA"/>
</dbReference>
<protein>
    <recommendedName>
        <fullName evidence="8">C2H2-type domain-containing protein</fullName>
    </recommendedName>
</protein>
<accession>A0A1B6HTW4</accession>
<reference evidence="9" key="1">
    <citation type="submission" date="2015-11" db="EMBL/GenBank/DDBJ databases">
        <title>De novo transcriptome assembly of four potential Pierce s Disease insect vectors from Arizona vineyards.</title>
        <authorList>
            <person name="Tassone E.E."/>
        </authorList>
    </citation>
    <scope>NUCLEOTIDE SEQUENCE</scope>
</reference>
<evidence type="ECO:0000256" key="5">
    <source>
        <dbReference type="ARBA" id="ARBA00022833"/>
    </source>
</evidence>
<sequence>MDLQDCNTKVTQKRSITEDNNVKRKKKLKANPSTKKLIERCIREKNDLTDSFKMYSQTFQEFARKYHLVEENFLKYDKSYTALVAGVSKGFPELLDTQLNDEPLQNTKEIGREMDCETVTNQTKPLANMEIVFEMMILKETATSLFDMYDVLQKEADLKKAFLKQLVEQEELYKKHFEVFKRNMMNPIAVGNNHPDFIAKSSYYINKLCSGLEEMKSKREKLEINCGKNNSDLVKSSQMKENEVTILNKENPQAKYAARSKTTETQSSQSSGICELDESLSSVENLQLLTDKVLQPNFKNCENSNNQINNEGKGDINYQEKFSEKQLMQNIKKRWPGDNSVPALDDMISSPEDPHVLGCNDCYGSTNLLNVTINTPEWENRQTPKKPDLQDTENDKSIVERLVTEIGSDLSSPDRYNAVPDFGSHFLVPETTMITGTQERFMSDGSLTPNHTFPETDVHSSNSVPESTGQFSMTMICCKSVFSDTTRIQEHLALKHRSKLCDICGLDVKTVENLELHTNERHKSHKVCMQCGKIQEKINFAAHLASHNEVIVKEKEHFEPFVRPKSFTKKNKLQTLEKKIKNLHYVCKYCEKQTSTRYETQKHNIEHLAEKFRKHICKVCYISFETEYNLIKHLKLSHLLNKNKCPDKIQCLICNIELDTEDLLFQHMTNEHQYNALVEKAAKGEERGNKKDQCTVCQVYFKNSKLRAIHTIMLHRTAPYRCNCSASFFTKSLLDFHQLKHTKDEEAR</sequence>
<evidence type="ECO:0000256" key="7">
    <source>
        <dbReference type="PROSITE-ProRule" id="PRU00042"/>
    </source>
</evidence>
<evidence type="ECO:0000256" key="2">
    <source>
        <dbReference type="ARBA" id="ARBA00022723"/>
    </source>
</evidence>
<dbReference type="PROSITE" id="PS50157">
    <property type="entry name" value="ZINC_FINGER_C2H2_2"/>
    <property type="match status" value="2"/>
</dbReference>
<evidence type="ECO:0000313" key="9">
    <source>
        <dbReference type="EMBL" id="JAS78099.1"/>
    </source>
</evidence>
<dbReference type="GO" id="GO:0005634">
    <property type="term" value="C:nucleus"/>
    <property type="evidence" value="ECO:0007669"/>
    <property type="project" value="UniProtKB-SubCell"/>
</dbReference>
<keyword evidence="3" id="KW-0677">Repeat</keyword>
<dbReference type="AlphaFoldDB" id="A0A1B6HTW4"/>
<evidence type="ECO:0000256" key="1">
    <source>
        <dbReference type="ARBA" id="ARBA00004123"/>
    </source>
</evidence>
<dbReference type="PROSITE" id="PS00028">
    <property type="entry name" value="ZINC_FINGER_C2H2_1"/>
    <property type="match status" value="2"/>
</dbReference>
<feature type="domain" description="C2H2-type" evidence="8">
    <location>
        <begin position="615"/>
        <end position="643"/>
    </location>
</feature>